<dbReference type="AlphaFoldDB" id="A0A8D0FCE8"/>
<comment type="function">
    <text evidence="9">Probable methyltransferase required to silence rDNA.</text>
</comment>
<sequence length="308" mass="32203">AGEGDRPPPSAGPRGGGEAAAAGGLRGRAGPGRRARAEASRGAGGPGREPGAGSGSARRPSDFPPVPPDVPGEPGAAAGEPARRRRRMQRRSGQEDERRQAEELRAGPVAPALPGREAAPSGRSAALRARMEQRLLGARFRYLNEQLYTCTSREAARLFQSDPEAFEIYHRGFAQQVGRWPEHPVNRIVPLAAESVDVAVFCLALMGTNLQEILEEANRVLKPGGTLMVAEVASRFEDTRTFVNAMAQLGFKSVSKVRPPLGASCAERGGAPGRSPWSLTAESTRPAAAAGQGAAGLGVVTARGGVRV</sequence>
<evidence type="ECO:0000256" key="9">
    <source>
        <dbReference type="RuleBase" id="RU365074"/>
    </source>
</evidence>
<keyword evidence="4 9" id="KW-0698">rRNA processing</keyword>
<dbReference type="PANTHER" id="PTHR12787">
    <property type="entry name" value="RIBOSOMAL RNA-PROCESSING PROTEIN 8"/>
    <property type="match status" value="1"/>
</dbReference>
<dbReference type="SMR" id="A0A8D0FCE8"/>
<proteinExistence type="inferred from homology"/>
<dbReference type="GO" id="GO:0000183">
    <property type="term" value="P:rDNA heterochromatin formation"/>
    <property type="evidence" value="ECO:0007669"/>
    <property type="project" value="TreeGrafter"/>
</dbReference>
<dbReference type="SUPFAM" id="SSF53335">
    <property type="entry name" value="S-adenosyl-L-methionine-dependent methyltransferases"/>
    <property type="match status" value="1"/>
</dbReference>
<keyword evidence="8 9" id="KW-0539">Nucleus</keyword>
<dbReference type="GO" id="GO:0032259">
    <property type="term" value="P:methylation"/>
    <property type="evidence" value="ECO:0007669"/>
    <property type="project" value="UniProtKB-KW"/>
</dbReference>
<evidence type="ECO:0000256" key="10">
    <source>
        <dbReference type="SAM" id="MobiDB-lite"/>
    </source>
</evidence>
<dbReference type="GO" id="GO:0033553">
    <property type="term" value="C:rDNA heterochromatin"/>
    <property type="evidence" value="ECO:0007669"/>
    <property type="project" value="TreeGrafter"/>
</dbReference>
<feature type="compositionally biased region" description="Pro residues" evidence="10">
    <location>
        <begin position="62"/>
        <end position="71"/>
    </location>
</feature>
<dbReference type="GO" id="GO:0008168">
    <property type="term" value="F:methyltransferase activity"/>
    <property type="evidence" value="ECO:0007669"/>
    <property type="project" value="UniProtKB-KW"/>
</dbReference>
<evidence type="ECO:0000256" key="4">
    <source>
        <dbReference type="ARBA" id="ARBA00022552"/>
    </source>
</evidence>
<evidence type="ECO:0000313" key="12">
    <source>
        <dbReference type="Proteomes" id="UP000694551"/>
    </source>
</evidence>
<dbReference type="CDD" id="cd02440">
    <property type="entry name" value="AdoMet_MTases"/>
    <property type="match status" value="1"/>
</dbReference>
<reference evidence="11" key="2">
    <citation type="submission" date="2025-09" db="UniProtKB">
        <authorList>
            <consortium name="Ensembl"/>
        </authorList>
    </citation>
    <scope>IDENTIFICATION</scope>
</reference>
<feature type="region of interest" description="Disordered" evidence="10">
    <location>
        <begin position="1"/>
        <end position="125"/>
    </location>
</feature>
<dbReference type="Proteomes" id="UP000694551">
    <property type="component" value="Unplaced"/>
</dbReference>
<keyword evidence="6 9" id="KW-0808">Transferase</keyword>
<keyword evidence="7 9" id="KW-0949">S-adenosyl-L-methionine</keyword>
<dbReference type="GO" id="GO:0006364">
    <property type="term" value="P:rRNA processing"/>
    <property type="evidence" value="ECO:0007669"/>
    <property type="project" value="UniProtKB-UniRule"/>
</dbReference>
<feature type="compositionally biased region" description="Gly residues" evidence="10">
    <location>
        <begin position="13"/>
        <end position="30"/>
    </location>
</feature>
<dbReference type="Ensembl" id="ENSSOCT00000013751.1">
    <property type="protein sequence ID" value="ENSSOCP00000013387.1"/>
    <property type="gene ID" value="ENSSOCG00000010152.1"/>
</dbReference>
<dbReference type="PANTHER" id="PTHR12787:SF0">
    <property type="entry name" value="RIBOSOMAL RNA-PROCESSING PROTEIN 8"/>
    <property type="match status" value="1"/>
</dbReference>
<evidence type="ECO:0000313" key="11">
    <source>
        <dbReference type="Ensembl" id="ENSSOCP00000013387.1"/>
    </source>
</evidence>
<evidence type="ECO:0000256" key="6">
    <source>
        <dbReference type="ARBA" id="ARBA00022679"/>
    </source>
</evidence>
<dbReference type="FunFam" id="1.10.10.2150:FF:000001">
    <property type="entry name" value="Ribosomal RNA-processing protein 8"/>
    <property type="match status" value="1"/>
</dbReference>
<protein>
    <recommendedName>
        <fullName evidence="3 9">Ribosomal RNA-processing protein 8</fullName>
        <ecNumber evidence="9">2.1.1.-</ecNumber>
    </recommendedName>
</protein>
<dbReference type="Gene3D" id="3.40.50.150">
    <property type="entry name" value="Vaccinia Virus protein VP39"/>
    <property type="match status" value="1"/>
</dbReference>
<dbReference type="GO" id="GO:0005730">
    <property type="term" value="C:nucleolus"/>
    <property type="evidence" value="ECO:0007669"/>
    <property type="project" value="UniProtKB-SubCell"/>
</dbReference>
<dbReference type="InterPro" id="IPR042036">
    <property type="entry name" value="RRP8_N"/>
</dbReference>
<dbReference type="Pfam" id="PF05148">
    <property type="entry name" value="Methyltransf_8"/>
    <property type="match status" value="1"/>
</dbReference>
<dbReference type="EC" id="2.1.1.-" evidence="9"/>
<evidence type="ECO:0000256" key="2">
    <source>
        <dbReference type="ARBA" id="ARBA00006301"/>
    </source>
</evidence>
<evidence type="ECO:0000256" key="3">
    <source>
        <dbReference type="ARBA" id="ARBA00020203"/>
    </source>
</evidence>
<evidence type="ECO:0000256" key="1">
    <source>
        <dbReference type="ARBA" id="ARBA00004604"/>
    </source>
</evidence>
<dbReference type="GO" id="GO:0046015">
    <property type="term" value="P:regulation of transcription by glucose"/>
    <property type="evidence" value="ECO:0007669"/>
    <property type="project" value="TreeGrafter"/>
</dbReference>
<dbReference type="Gene3D" id="1.10.10.2150">
    <property type="entry name" value="Ribosomal RNA-processing protein 8, N-terminal domain"/>
    <property type="match status" value="1"/>
</dbReference>
<comment type="subcellular location">
    <subcellularLocation>
        <location evidence="1 9">Nucleus</location>
        <location evidence="1 9">Nucleolus</location>
    </subcellularLocation>
</comment>
<evidence type="ECO:0000256" key="5">
    <source>
        <dbReference type="ARBA" id="ARBA00022603"/>
    </source>
</evidence>
<feature type="compositionally biased region" description="Gly residues" evidence="10">
    <location>
        <begin position="42"/>
        <end position="54"/>
    </location>
</feature>
<comment type="similarity">
    <text evidence="2 9">Belongs to the methyltransferase superfamily. RRP8 family.</text>
</comment>
<keyword evidence="5 9" id="KW-0489">Methyltransferase</keyword>
<dbReference type="GO" id="GO:0042149">
    <property type="term" value="P:cellular response to glucose starvation"/>
    <property type="evidence" value="ECO:0007669"/>
    <property type="project" value="TreeGrafter"/>
</dbReference>
<evidence type="ECO:0000256" key="7">
    <source>
        <dbReference type="ARBA" id="ARBA00022691"/>
    </source>
</evidence>
<dbReference type="InterPro" id="IPR007823">
    <property type="entry name" value="RRP8"/>
</dbReference>
<keyword evidence="12" id="KW-1185">Reference proteome</keyword>
<accession>A0A8D0FCE8</accession>
<dbReference type="InterPro" id="IPR029063">
    <property type="entry name" value="SAM-dependent_MTases_sf"/>
</dbReference>
<feature type="compositionally biased region" description="Basic and acidic residues" evidence="10">
    <location>
        <begin position="92"/>
        <end position="105"/>
    </location>
</feature>
<name>A0A8D0FCE8_STROC</name>
<reference evidence="11" key="1">
    <citation type="submission" date="2025-08" db="UniProtKB">
        <authorList>
            <consortium name="Ensembl"/>
        </authorList>
    </citation>
    <scope>IDENTIFICATION</scope>
</reference>
<evidence type="ECO:0000256" key="8">
    <source>
        <dbReference type="ARBA" id="ARBA00023242"/>
    </source>
</evidence>
<dbReference type="GO" id="GO:0005677">
    <property type="term" value="C:chromatin silencing complex"/>
    <property type="evidence" value="ECO:0007669"/>
    <property type="project" value="TreeGrafter"/>
</dbReference>
<organism evidence="11 12">
    <name type="scientific">Strix occidentalis caurina</name>
    <name type="common">northern spotted owl</name>
    <dbReference type="NCBI Taxonomy" id="311401"/>
    <lineage>
        <taxon>Eukaryota</taxon>
        <taxon>Metazoa</taxon>
        <taxon>Chordata</taxon>
        <taxon>Craniata</taxon>
        <taxon>Vertebrata</taxon>
        <taxon>Euteleostomi</taxon>
        <taxon>Archelosauria</taxon>
        <taxon>Archosauria</taxon>
        <taxon>Dinosauria</taxon>
        <taxon>Saurischia</taxon>
        <taxon>Theropoda</taxon>
        <taxon>Coelurosauria</taxon>
        <taxon>Aves</taxon>
        <taxon>Neognathae</taxon>
        <taxon>Neoaves</taxon>
        <taxon>Telluraves</taxon>
        <taxon>Strigiformes</taxon>
        <taxon>Strigidae</taxon>
        <taxon>Strix</taxon>
    </lineage>
</organism>